<dbReference type="HAMAP" id="MF_00060">
    <property type="entry name" value="SurE"/>
    <property type="match status" value="1"/>
</dbReference>
<reference evidence="6 7" key="1">
    <citation type="journal article" date="2019" name="Int. J. Syst. Evol. Microbiol.">
        <title>The Global Catalogue of Microorganisms (GCM) 10K type strain sequencing project: providing services to taxonomists for standard genome sequencing and annotation.</title>
        <authorList>
            <consortium name="The Broad Institute Genomics Platform"/>
            <consortium name="The Broad Institute Genome Sequencing Center for Infectious Disease"/>
            <person name="Wu L."/>
            <person name="Ma J."/>
        </authorList>
    </citation>
    <scope>NUCLEOTIDE SEQUENCE [LARGE SCALE GENOMIC DNA]</scope>
    <source>
        <strain evidence="6 7">PSRA2</strain>
    </source>
</reference>
<comment type="subcellular location">
    <subcellularLocation>
        <location evidence="4">Cytoplasm</location>
    </subcellularLocation>
</comment>
<dbReference type="InterPro" id="IPR002828">
    <property type="entry name" value="SurE-like_Pase/nucleotidase"/>
</dbReference>
<dbReference type="Pfam" id="PF01975">
    <property type="entry name" value="SurE"/>
    <property type="match status" value="1"/>
</dbReference>
<dbReference type="Gene3D" id="3.40.1210.10">
    <property type="entry name" value="Survival protein SurE-like phosphatase/nucleotidase"/>
    <property type="match status" value="1"/>
</dbReference>
<dbReference type="EMBL" id="JBHSXM010000001">
    <property type="protein sequence ID" value="MFC6835705.1"/>
    <property type="molecule type" value="Genomic_DNA"/>
</dbReference>
<accession>A0ABD5U5I4</accession>
<evidence type="ECO:0000256" key="1">
    <source>
        <dbReference type="ARBA" id="ARBA00011062"/>
    </source>
</evidence>
<feature type="binding site" evidence="4">
    <location>
        <position position="8"/>
    </location>
    <ligand>
        <name>a divalent metal cation</name>
        <dbReference type="ChEBI" id="CHEBI:60240"/>
    </ligand>
</feature>
<dbReference type="Proteomes" id="UP001596406">
    <property type="component" value="Unassembled WGS sequence"/>
</dbReference>
<comment type="function">
    <text evidence="4">Nucleotidase that shows phosphatase activity on nucleoside 5'-monophosphates.</text>
</comment>
<protein>
    <recommendedName>
        <fullName evidence="4">5'-nucleotidase SurE</fullName>
        <ecNumber evidence="4">3.1.3.5</ecNumber>
    </recommendedName>
    <alternativeName>
        <fullName evidence="4">Nucleoside 5'-monophosphate phosphohydrolase</fullName>
    </alternativeName>
</protein>
<dbReference type="NCBIfam" id="TIGR00087">
    <property type="entry name" value="surE"/>
    <property type="match status" value="1"/>
</dbReference>
<dbReference type="GO" id="GO:0008253">
    <property type="term" value="F:5'-nucleotidase activity"/>
    <property type="evidence" value="ECO:0007669"/>
    <property type="project" value="UniProtKB-UniRule"/>
</dbReference>
<evidence type="ECO:0000313" key="6">
    <source>
        <dbReference type="EMBL" id="MFC6835705.1"/>
    </source>
</evidence>
<keyword evidence="2 4" id="KW-0479">Metal-binding</keyword>
<dbReference type="PANTHER" id="PTHR30457">
    <property type="entry name" value="5'-NUCLEOTIDASE SURE"/>
    <property type="match status" value="1"/>
</dbReference>
<evidence type="ECO:0000259" key="5">
    <source>
        <dbReference type="Pfam" id="PF01975"/>
    </source>
</evidence>
<evidence type="ECO:0000256" key="4">
    <source>
        <dbReference type="HAMAP-Rule" id="MF_00060"/>
    </source>
</evidence>
<keyword evidence="4" id="KW-0547">Nucleotide-binding</keyword>
<dbReference type="GO" id="GO:0046872">
    <property type="term" value="F:metal ion binding"/>
    <property type="evidence" value="ECO:0007669"/>
    <property type="project" value="UniProtKB-UniRule"/>
</dbReference>
<dbReference type="RefSeq" id="WP_304447401.1">
    <property type="nucleotide sequence ID" value="NZ_JARRAH010000001.1"/>
</dbReference>
<proteinExistence type="inferred from homology"/>
<sequence>MQVLLTNDDGIEETGLQALHRALSSVADVTVVAPADDQSAVGRSMSSRVAVDEHELGYAIHGTPADCVVAGLSSLVPETDVVVSGCNRGANLGQYVLGRSGTISAAVEAAFFGVPAIAVSMYIPTGEVDYRTFDPGYDEYAEAMRVAEYLVDRALDRGVFEEADYLNVNVPVADGEPCEMEVTTPSTVYDMGAKRRDGHITLVDRIWGRMAEGETTDPVGTDRRAILERRVSVSPLTAAHTARQHDALDALAVEF</sequence>
<dbReference type="InterPro" id="IPR036523">
    <property type="entry name" value="SurE-like_sf"/>
</dbReference>
<dbReference type="InterPro" id="IPR030048">
    <property type="entry name" value="SurE"/>
</dbReference>
<keyword evidence="3 4" id="KW-0378">Hydrolase</keyword>
<feature type="domain" description="Survival protein SurE-like phosphatase/nucleotidase" evidence="5">
    <location>
        <begin position="3"/>
        <end position="185"/>
    </location>
</feature>
<dbReference type="EC" id="3.1.3.5" evidence="4"/>
<evidence type="ECO:0000256" key="2">
    <source>
        <dbReference type="ARBA" id="ARBA00022723"/>
    </source>
</evidence>
<comment type="catalytic activity">
    <reaction evidence="4">
        <text>a ribonucleoside 5'-phosphate + H2O = a ribonucleoside + phosphate</text>
        <dbReference type="Rhea" id="RHEA:12484"/>
        <dbReference type="ChEBI" id="CHEBI:15377"/>
        <dbReference type="ChEBI" id="CHEBI:18254"/>
        <dbReference type="ChEBI" id="CHEBI:43474"/>
        <dbReference type="ChEBI" id="CHEBI:58043"/>
        <dbReference type="EC" id="3.1.3.5"/>
    </reaction>
</comment>
<keyword evidence="7" id="KW-1185">Reference proteome</keyword>
<evidence type="ECO:0000256" key="3">
    <source>
        <dbReference type="ARBA" id="ARBA00022801"/>
    </source>
</evidence>
<feature type="binding site" evidence="4">
    <location>
        <position position="87"/>
    </location>
    <ligand>
        <name>a divalent metal cation</name>
        <dbReference type="ChEBI" id="CHEBI:60240"/>
    </ligand>
</feature>
<organism evidence="6 7">
    <name type="scientific">Halomarina ordinaria</name>
    <dbReference type="NCBI Taxonomy" id="3033939"/>
    <lineage>
        <taxon>Archaea</taxon>
        <taxon>Methanobacteriati</taxon>
        <taxon>Methanobacteriota</taxon>
        <taxon>Stenosarchaea group</taxon>
        <taxon>Halobacteria</taxon>
        <taxon>Halobacteriales</taxon>
        <taxon>Natronomonadaceae</taxon>
        <taxon>Halomarina</taxon>
    </lineage>
</organism>
<dbReference type="AlphaFoldDB" id="A0ABD5U5I4"/>
<gene>
    <name evidence="4 6" type="primary">surE</name>
    <name evidence="6" type="ORF">ACFQHK_04185</name>
</gene>
<comment type="similarity">
    <text evidence="1 4">Belongs to the SurE nucleotidase family.</text>
</comment>
<comment type="caution">
    <text evidence="6">The sequence shown here is derived from an EMBL/GenBank/DDBJ whole genome shotgun (WGS) entry which is preliminary data.</text>
</comment>
<dbReference type="PANTHER" id="PTHR30457:SF0">
    <property type="entry name" value="PHOSPHATASE, PUTATIVE (AFU_ORTHOLOGUE AFUA_4G01070)-RELATED"/>
    <property type="match status" value="1"/>
</dbReference>
<feature type="binding site" evidence="4">
    <location>
        <position position="39"/>
    </location>
    <ligand>
        <name>a divalent metal cation</name>
        <dbReference type="ChEBI" id="CHEBI:60240"/>
    </ligand>
</feature>
<dbReference type="GO" id="GO:0005737">
    <property type="term" value="C:cytoplasm"/>
    <property type="evidence" value="ECO:0007669"/>
    <property type="project" value="UniProtKB-SubCell"/>
</dbReference>
<keyword evidence="4" id="KW-0963">Cytoplasm</keyword>
<dbReference type="SUPFAM" id="SSF64167">
    <property type="entry name" value="SurE-like"/>
    <property type="match status" value="1"/>
</dbReference>
<feature type="binding site" evidence="4">
    <location>
        <position position="9"/>
    </location>
    <ligand>
        <name>a divalent metal cation</name>
        <dbReference type="ChEBI" id="CHEBI:60240"/>
    </ligand>
</feature>
<dbReference type="GO" id="GO:0000166">
    <property type="term" value="F:nucleotide binding"/>
    <property type="evidence" value="ECO:0007669"/>
    <property type="project" value="UniProtKB-KW"/>
</dbReference>
<comment type="cofactor">
    <cofactor evidence="4">
        <name>a divalent metal cation</name>
        <dbReference type="ChEBI" id="CHEBI:60240"/>
    </cofactor>
    <text evidence="4">Binds 1 divalent metal cation per subunit.</text>
</comment>
<name>A0ABD5U5I4_9EURY</name>
<evidence type="ECO:0000313" key="7">
    <source>
        <dbReference type="Proteomes" id="UP001596406"/>
    </source>
</evidence>